<proteinExistence type="predicted"/>
<evidence type="ECO:0000313" key="1">
    <source>
        <dbReference type="EMBL" id="KAG0477714.1"/>
    </source>
</evidence>
<dbReference type="EMBL" id="JADCNM010000006">
    <property type="protein sequence ID" value="KAG0477714.1"/>
    <property type="molecule type" value="Genomic_DNA"/>
</dbReference>
<comment type="caution">
    <text evidence="1">The sequence shown here is derived from an EMBL/GenBank/DDBJ whole genome shotgun (WGS) entry which is preliminary data.</text>
</comment>
<gene>
    <name evidence="1" type="ORF">HPP92_012433</name>
</gene>
<name>A0A835UVT9_VANPL</name>
<protein>
    <submittedName>
        <fullName evidence="1">Uncharacterized protein</fullName>
    </submittedName>
</protein>
<evidence type="ECO:0000313" key="2">
    <source>
        <dbReference type="Proteomes" id="UP000639772"/>
    </source>
</evidence>
<sequence>MMHRGNKKRRSRGGTVVKSFLVLKSTLARKVSDYRKSSNEGQNGKLRAEGHFRQLKTLGRFLIRRKRMGYEGNRMKNAPEAKGAGRRFEETNTTILKPLRFCKD</sequence>
<reference evidence="1 2" key="1">
    <citation type="journal article" date="2020" name="Nat. Food">
        <title>A phased Vanilla planifolia genome enables genetic improvement of flavour and production.</title>
        <authorList>
            <person name="Hasing T."/>
            <person name="Tang H."/>
            <person name="Brym M."/>
            <person name="Khazi F."/>
            <person name="Huang T."/>
            <person name="Chambers A.H."/>
        </authorList>
    </citation>
    <scope>NUCLEOTIDE SEQUENCE [LARGE SCALE GENOMIC DNA]</scope>
    <source>
        <tissue evidence="1">Leaf</tissue>
    </source>
</reference>
<accession>A0A835UVT9</accession>
<organism evidence="1 2">
    <name type="scientific">Vanilla planifolia</name>
    <name type="common">Vanilla</name>
    <dbReference type="NCBI Taxonomy" id="51239"/>
    <lineage>
        <taxon>Eukaryota</taxon>
        <taxon>Viridiplantae</taxon>
        <taxon>Streptophyta</taxon>
        <taxon>Embryophyta</taxon>
        <taxon>Tracheophyta</taxon>
        <taxon>Spermatophyta</taxon>
        <taxon>Magnoliopsida</taxon>
        <taxon>Liliopsida</taxon>
        <taxon>Asparagales</taxon>
        <taxon>Orchidaceae</taxon>
        <taxon>Vanilloideae</taxon>
        <taxon>Vanilleae</taxon>
        <taxon>Vanilla</taxon>
    </lineage>
</organism>
<dbReference type="Proteomes" id="UP000639772">
    <property type="component" value="Chromosome 6"/>
</dbReference>
<dbReference type="AlphaFoldDB" id="A0A835UVT9"/>